<gene>
    <name evidence="10" type="ORF">LY89DRAFT_754960</name>
</gene>
<dbReference type="AlphaFoldDB" id="A0A194XU29"/>
<accession>A0A194XU29</accession>
<dbReference type="SUPFAM" id="SSF57850">
    <property type="entry name" value="RING/U-box"/>
    <property type="match status" value="2"/>
</dbReference>
<dbReference type="GO" id="GO:0016567">
    <property type="term" value="P:protein ubiquitination"/>
    <property type="evidence" value="ECO:0007669"/>
    <property type="project" value="InterPro"/>
</dbReference>
<dbReference type="PROSITE" id="PS51873">
    <property type="entry name" value="TRIAD"/>
    <property type="match status" value="1"/>
</dbReference>
<dbReference type="CDD" id="cd20335">
    <property type="entry name" value="BRcat_RBR"/>
    <property type="match status" value="1"/>
</dbReference>
<evidence type="ECO:0000256" key="5">
    <source>
        <dbReference type="ARBA" id="ARBA00022737"/>
    </source>
</evidence>
<dbReference type="Gene3D" id="1.20.120.1750">
    <property type="match status" value="1"/>
</dbReference>
<evidence type="ECO:0000313" key="10">
    <source>
        <dbReference type="EMBL" id="KUJ23212.1"/>
    </source>
</evidence>
<dbReference type="InterPro" id="IPR044066">
    <property type="entry name" value="TRIAD_supradom"/>
</dbReference>
<dbReference type="InterPro" id="IPR031127">
    <property type="entry name" value="E3_UB_ligase_RBR"/>
</dbReference>
<evidence type="ECO:0000256" key="3">
    <source>
        <dbReference type="ARBA" id="ARBA00022679"/>
    </source>
</evidence>
<protein>
    <recommendedName>
        <fullName evidence="2">RBR-type E3 ubiquitin transferase</fullName>
        <ecNumber evidence="2">2.3.2.31</ecNumber>
    </recommendedName>
</protein>
<evidence type="ECO:0000256" key="2">
    <source>
        <dbReference type="ARBA" id="ARBA00012251"/>
    </source>
</evidence>
<dbReference type="GO" id="GO:0008270">
    <property type="term" value="F:zinc ion binding"/>
    <property type="evidence" value="ECO:0007669"/>
    <property type="project" value="UniProtKB-KW"/>
</dbReference>
<comment type="catalytic activity">
    <reaction evidence="1">
        <text>[E2 ubiquitin-conjugating enzyme]-S-ubiquitinyl-L-cysteine + [acceptor protein]-L-lysine = [E2 ubiquitin-conjugating enzyme]-L-cysteine + [acceptor protein]-N(6)-ubiquitinyl-L-lysine.</text>
        <dbReference type="EC" id="2.3.2.31"/>
    </reaction>
</comment>
<dbReference type="EMBL" id="KQ947405">
    <property type="protein sequence ID" value="KUJ23212.1"/>
    <property type="molecule type" value="Genomic_DNA"/>
</dbReference>
<keyword evidence="3" id="KW-0808">Transferase</keyword>
<dbReference type="OrthoDB" id="1431934at2759"/>
<dbReference type="GO" id="GO:0061630">
    <property type="term" value="F:ubiquitin protein ligase activity"/>
    <property type="evidence" value="ECO:0007669"/>
    <property type="project" value="UniProtKB-EC"/>
</dbReference>
<organism evidence="10 11">
    <name type="scientific">Mollisia scopiformis</name>
    <name type="common">Conifer needle endophyte fungus</name>
    <name type="synonym">Phialocephala scopiformis</name>
    <dbReference type="NCBI Taxonomy" id="149040"/>
    <lineage>
        <taxon>Eukaryota</taxon>
        <taxon>Fungi</taxon>
        <taxon>Dikarya</taxon>
        <taxon>Ascomycota</taxon>
        <taxon>Pezizomycotina</taxon>
        <taxon>Leotiomycetes</taxon>
        <taxon>Helotiales</taxon>
        <taxon>Mollisiaceae</taxon>
        <taxon>Mollisia</taxon>
    </lineage>
</organism>
<proteinExistence type="predicted"/>
<dbReference type="STRING" id="149040.A0A194XU29"/>
<sequence>MGSVVNKRRGVATGNNDDEDLLFGQAFDAFDFKTLKRILNIYHKKTKPEETARELFERLKRLEVELEARDRSTIRQSLENEEVLTRKMLRDGPRANPNLQNKMSNTGANNSLVEESKVFCSICATDVLASEVPASHPGCLDVTVAGKLYACKTCIERHIKTHQVKPFLSGDTLLKYARYVELRPIRHHSNFTWCLNLKCGHGQIHHKGLAEPKVICKKCSHATCFKHQKPWHAKLSCEQYDKSLSQGDRAAQSDSLEETKKSSAPCPTCKTQVEKIGGCSNVYCLCGTQFNWDAAMSTPK</sequence>
<keyword evidence="7" id="KW-0833">Ubl conjugation pathway</keyword>
<evidence type="ECO:0000256" key="8">
    <source>
        <dbReference type="ARBA" id="ARBA00022833"/>
    </source>
</evidence>
<keyword evidence="4" id="KW-0479">Metal-binding</keyword>
<evidence type="ECO:0000256" key="7">
    <source>
        <dbReference type="ARBA" id="ARBA00022786"/>
    </source>
</evidence>
<dbReference type="RefSeq" id="XP_018077567.1">
    <property type="nucleotide sequence ID" value="XM_018221338.1"/>
</dbReference>
<dbReference type="GeneID" id="28831064"/>
<evidence type="ECO:0000256" key="6">
    <source>
        <dbReference type="ARBA" id="ARBA00022771"/>
    </source>
</evidence>
<evidence type="ECO:0000256" key="1">
    <source>
        <dbReference type="ARBA" id="ARBA00001798"/>
    </source>
</evidence>
<dbReference type="SMART" id="SM00647">
    <property type="entry name" value="IBR"/>
    <property type="match status" value="1"/>
</dbReference>
<dbReference type="PANTHER" id="PTHR11685">
    <property type="entry name" value="RBR FAMILY RING FINGER AND IBR DOMAIN-CONTAINING"/>
    <property type="match status" value="1"/>
</dbReference>
<dbReference type="InParanoid" id="A0A194XU29"/>
<name>A0A194XU29_MOLSC</name>
<dbReference type="Pfam" id="PF01485">
    <property type="entry name" value="IBR"/>
    <property type="match status" value="1"/>
</dbReference>
<dbReference type="EC" id="2.3.2.31" evidence="2"/>
<dbReference type="Proteomes" id="UP000070700">
    <property type="component" value="Unassembled WGS sequence"/>
</dbReference>
<evidence type="ECO:0000313" key="11">
    <source>
        <dbReference type="Proteomes" id="UP000070700"/>
    </source>
</evidence>
<evidence type="ECO:0000259" key="9">
    <source>
        <dbReference type="PROSITE" id="PS51873"/>
    </source>
</evidence>
<evidence type="ECO:0000256" key="4">
    <source>
        <dbReference type="ARBA" id="ARBA00022723"/>
    </source>
</evidence>
<dbReference type="InterPro" id="IPR002867">
    <property type="entry name" value="IBR_dom"/>
</dbReference>
<keyword evidence="5" id="KW-0677">Repeat</keyword>
<keyword evidence="6" id="KW-0863">Zinc-finger</keyword>
<reference evidence="10 11" key="1">
    <citation type="submission" date="2015-10" db="EMBL/GenBank/DDBJ databases">
        <title>Full genome of DAOMC 229536 Phialocephala scopiformis, a fungal endophyte of spruce producing the potent anti-insectan compound rugulosin.</title>
        <authorList>
            <consortium name="DOE Joint Genome Institute"/>
            <person name="Walker A.K."/>
            <person name="Frasz S.L."/>
            <person name="Seifert K.A."/>
            <person name="Miller J.D."/>
            <person name="Mondo S.J."/>
            <person name="Labutti K."/>
            <person name="Lipzen A."/>
            <person name="Dockter R."/>
            <person name="Kennedy M."/>
            <person name="Grigoriev I.V."/>
            <person name="Spatafora J.W."/>
        </authorList>
    </citation>
    <scope>NUCLEOTIDE SEQUENCE [LARGE SCALE GENOMIC DNA]</scope>
    <source>
        <strain evidence="10 11">CBS 120377</strain>
    </source>
</reference>
<keyword evidence="8" id="KW-0862">Zinc</keyword>
<dbReference type="KEGG" id="psco:LY89DRAFT_754960"/>
<feature type="domain" description="RING-type" evidence="9">
    <location>
        <begin position="116"/>
        <end position="300"/>
    </location>
</feature>
<keyword evidence="11" id="KW-1185">Reference proteome</keyword>